<dbReference type="RefSeq" id="WP_106523352.1">
    <property type="nucleotide sequence ID" value="NZ_PYGD01000005.1"/>
</dbReference>
<evidence type="ECO:0000313" key="3">
    <source>
        <dbReference type="EMBL" id="PSK91451.1"/>
    </source>
</evidence>
<dbReference type="AlphaFoldDB" id="A0A2P8D2L9"/>
<keyword evidence="1" id="KW-0472">Membrane</keyword>
<dbReference type="OrthoDB" id="627944at2"/>
<evidence type="ECO:0000256" key="1">
    <source>
        <dbReference type="SAM" id="Phobius"/>
    </source>
</evidence>
<name>A0A2P8D2L9_9BACT</name>
<evidence type="ECO:0000313" key="4">
    <source>
        <dbReference type="Proteomes" id="UP000240572"/>
    </source>
</evidence>
<evidence type="ECO:0000259" key="2">
    <source>
        <dbReference type="Pfam" id="PF04230"/>
    </source>
</evidence>
<keyword evidence="3" id="KW-0808">Transferase</keyword>
<accession>A0A2P8D2L9</accession>
<dbReference type="Pfam" id="PF04230">
    <property type="entry name" value="PS_pyruv_trans"/>
    <property type="match status" value="1"/>
</dbReference>
<keyword evidence="4" id="KW-1185">Reference proteome</keyword>
<gene>
    <name evidence="3" type="ORF">B0I18_10534</name>
</gene>
<keyword evidence="1" id="KW-1133">Transmembrane helix</keyword>
<protein>
    <submittedName>
        <fullName evidence="3">Polysaccharide pyruvyl transferase</fullName>
    </submittedName>
</protein>
<reference evidence="3 4" key="1">
    <citation type="submission" date="2018-03" db="EMBL/GenBank/DDBJ databases">
        <title>Genomic Encyclopedia of Type Strains, Phase III (KMG-III): the genomes of soil and plant-associated and newly described type strains.</title>
        <authorList>
            <person name="Whitman W."/>
        </authorList>
    </citation>
    <scope>NUCLEOTIDE SEQUENCE [LARGE SCALE GENOMIC DNA]</scope>
    <source>
        <strain evidence="3 4">CGMCC 1.12700</strain>
    </source>
</reference>
<feature type="domain" description="Polysaccharide pyruvyl transferase" evidence="2">
    <location>
        <begin position="77"/>
        <end position="283"/>
    </location>
</feature>
<sequence>MKHVGVFTSVYFNNIGNAFIDFGAIATIEAAMPEGAQLIKLSQFPNFASAMAKGMALKESKLLRSAWHYGKKLFKNLHDKSYNLIDNKQVFNVAEMAKLDVMIVPGCVLTVPFFSLYFGLLKRMTDRGTKIVFLGASGNYYSDNEVKEVTKYLQQLQPAALMFRDPKAHELYKNLAPVTYNGIDNAFFVNRLNLPKVETHMDPFVVLNFDDPRNFHLNKELAQQYKNVVYTNHKPFPLKYVKRVIDSGVMVSDTPLDYLFLYSNAAEVHSDRVHACIPTLSYGNKCRIYSDSPRIQLFENAGVSKTISKELTAITGLQEKQDAQIRELAQVLQKI</sequence>
<organism evidence="3 4">
    <name type="scientific">Taibaiella chishuiensis</name>
    <dbReference type="NCBI Taxonomy" id="1434707"/>
    <lineage>
        <taxon>Bacteria</taxon>
        <taxon>Pseudomonadati</taxon>
        <taxon>Bacteroidota</taxon>
        <taxon>Chitinophagia</taxon>
        <taxon>Chitinophagales</taxon>
        <taxon>Chitinophagaceae</taxon>
        <taxon>Taibaiella</taxon>
    </lineage>
</organism>
<keyword evidence="1" id="KW-0812">Transmembrane</keyword>
<dbReference type="Proteomes" id="UP000240572">
    <property type="component" value="Unassembled WGS sequence"/>
</dbReference>
<feature type="transmembrane region" description="Helical" evidence="1">
    <location>
        <begin position="101"/>
        <end position="121"/>
    </location>
</feature>
<dbReference type="GO" id="GO:0016740">
    <property type="term" value="F:transferase activity"/>
    <property type="evidence" value="ECO:0007669"/>
    <property type="project" value="UniProtKB-KW"/>
</dbReference>
<proteinExistence type="predicted"/>
<dbReference type="InterPro" id="IPR007345">
    <property type="entry name" value="Polysacch_pyruvyl_Trfase"/>
</dbReference>
<comment type="caution">
    <text evidence="3">The sequence shown here is derived from an EMBL/GenBank/DDBJ whole genome shotgun (WGS) entry which is preliminary data.</text>
</comment>
<dbReference type="EMBL" id="PYGD01000005">
    <property type="protein sequence ID" value="PSK91451.1"/>
    <property type="molecule type" value="Genomic_DNA"/>
</dbReference>